<feature type="compositionally biased region" description="Basic and acidic residues" evidence="1">
    <location>
        <begin position="1"/>
        <end position="22"/>
    </location>
</feature>
<dbReference type="EMBL" id="JAFBCV010000020">
    <property type="protein sequence ID" value="MBM7841041.1"/>
    <property type="molecule type" value="Genomic_DNA"/>
</dbReference>
<comment type="caution">
    <text evidence="2">The sequence shown here is derived from an EMBL/GenBank/DDBJ whole genome shotgun (WGS) entry which is preliminary data.</text>
</comment>
<proteinExistence type="predicted"/>
<feature type="region of interest" description="Disordered" evidence="1">
    <location>
        <begin position="1"/>
        <end position="43"/>
    </location>
</feature>
<gene>
    <name evidence="2" type="ORF">JOC54_004340</name>
</gene>
<keyword evidence="3" id="KW-1185">Reference proteome</keyword>
<organism evidence="2 3">
    <name type="scientific">Shouchella xiaoxiensis</name>
    <dbReference type="NCBI Taxonomy" id="766895"/>
    <lineage>
        <taxon>Bacteria</taxon>
        <taxon>Bacillati</taxon>
        <taxon>Bacillota</taxon>
        <taxon>Bacilli</taxon>
        <taxon>Bacillales</taxon>
        <taxon>Bacillaceae</taxon>
        <taxon>Shouchella</taxon>
    </lineage>
</organism>
<evidence type="ECO:0000256" key="1">
    <source>
        <dbReference type="SAM" id="MobiDB-lite"/>
    </source>
</evidence>
<accession>A0ABS2SZT0</accession>
<reference evidence="2" key="1">
    <citation type="submission" date="2021-01" db="EMBL/GenBank/DDBJ databases">
        <title>Genomic Encyclopedia of Type Strains, Phase IV (KMG-IV): sequencing the most valuable type-strain genomes for metagenomic binning, comparative biology and taxonomic classification.</title>
        <authorList>
            <person name="Goeker M."/>
        </authorList>
    </citation>
    <scope>NUCLEOTIDE SEQUENCE</scope>
    <source>
        <strain evidence="2">DSM 21943</strain>
    </source>
</reference>
<protein>
    <submittedName>
        <fullName evidence="2">Uncharacterized protein</fullName>
    </submittedName>
</protein>
<evidence type="ECO:0000313" key="2">
    <source>
        <dbReference type="EMBL" id="MBM7841041.1"/>
    </source>
</evidence>
<feature type="compositionally biased region" description="Basic and acidic residues" evidence="1">
    <location>
        <begin position="31"/>
        <end position="43"/>
    </location>
</feature>
<evidence type="ECO:0000313" key="3">
    <source>
        <dbReference type="Proteomes" id="UP001179280"/>
    </source>
</evidence>
<sequence length="43" mass="5071">MNDEKKKNKDESGEEKVKRQFDEALEQGTAEDDKKKEQEKSDK</sequence>
<dbReference type="RefSeq" id="WP_275582736.1">
    <property type="nucleotide sequence ID" value="NZ_JAFBCV010000020.1"/>
</dbReference>
<dbReference type="Proteomes" id="UP001179280">
    <property type="component" value="Unassembled WGS sequence"/>
</dbReference>
<name>A0ABS2SZT0_9BACI</name>